<sequence>MNAGDAATSAETIEGLAQQAVPTSAHAVVFEQRDGRTFVWSATTGQESAADPQTPLAFLATIRLANASEPVQVRLVERDGSRVLLRQLDPGEPEAERVPLYDGDELTVMQAVSHVGLNTSPTPGSPEQFLFGCRIVPVRTEPGRVLARTLRFGELDTGQRVHVRPGDQLQLADVTVELDHIDSQESATASGHVPLTPVLWTWLSIGEAHDATRTRYLLAAARRLDTANRLLMVMEDRRGELKRDGLGGPEIRRKLFDLIGAVEMAVIALGRAVDMVRQAANSIGCSVPVPAQVTTSWPALHEIRNAYEHIEDRTLGRVHKKPDPDALTIFDQRRLLTHDVLMYGQHQLDVAHEIPQLLAAVREYLKDAAADG</sequence>
<proteinExistence type="predicted"/>
<dbReference type="EMBL" id="VCKZ01000004">
    <property type="protein sequence ID" value="TMR42262.1"/>
    <property type="molecule type" value="Genomic_DNA"/>
</dbReference>
<dbReference type="AlphaFoldDB" id="A0A5S4HBE3"/>
<organism evidence="1 2">
    <name type="scientific">Actinomadura geliboluensis</name>
    <dbReference type="NCBI Taxonomy" id="882440"/>
    <lineage>
        <taxon>Bacteria</taxon>
        <taxon>Bacillati</taxon>
        <taxon>Actinomycetota</taxon>
        <taxon>Actinomycetes</taxon>
        <taxon>Streptosporangiales</taxon>
        <taxon>Thermomonosporaceae</taxon>
        <taxon>Actinomadura</taxon>
    </lineage>
</organism>
<evidence type="ECO:0000313" key="2">
    <source>
        <dbReference type="Proteomes" id="UP000305238"/>
    </source>
</evidence>
<protein>
    <submittedName>
        <fullName evidence="1">Light-mediated development protein DET1</fullName>
    </submittedName>
</protein>
<reference evidence="1 2" key="1">
    <citation type="submission" date="2019-05" db="EMBL/GenBank/DDBJ databases">
        <title>Draft genome sequence of Actinomadura geliboluensis A8036.</title>
        <authorList>
            <person name="Saricaoglu S."/>
            <person name="Isik K."/>
        </authorList>
    </citation>
    <scope>NUCLEOTIDE SEQUENCE [LARGE SCALE GENOMIC DNA]</scope>
    <source>
        <strain evidence="1 2">A8036</strain>
    </source>
</reference>
<dbReference type="OrthoDB" id="4772553at2"/>
<accession>A0A5S4HBE3</accession>
<gene>
    <name evidence="1" type="ORF">ETD96_01565</name>
</gene>
<evidence type="ECO:0000313" key="1">
    <source>
        <dbReference type="EMBL" id="TMR42262.1"/>
    </source>
</evidence>
<keyword evidence="2" id="KW-1185">Reference proteome</keyword>
<name>A0A5S4HBE3_9ACTN</name>
<dbReference type="RefSeq" id="WP_138632798.1">
    <property type="nucleotide sequence ID" value="NZ_JASWDG010000034.1"/>
</dbReference>
<dbReference type="Proteomes" id="UP000305238">
    <property type="component" value="Unassembled WGS sequence"/>
</dbReference>
<comment type="caution">
    <text evidence="1">The sequence shown here is derived from an EMBL/GenBank/DDBJ whole genome shotgun (WGS) entry which is preliminary data.</text>
</comment>